<dbReference type="Gene3D" id="1.10.150.130">
    <property type="match status" value="1"/>
</dbReference>
<evidence type="ECO:0000256" key="9">
    <source>
        <dbReference type="ARBA" id="ARBA00023172"/>
    </source>
</evidence>
<evidence type="ECO:0000313" key="13">
    <source>
        <dbReference type="EMBL" id="CAB4558150.1"/>
    </source>
</evidence>
<organism evidence="14">
    <name type="scientific">freshwater metagenome</name>
    <dbReference type="NCBI Taxonomy" id="449393"/>
    <lineage>
        <taxon>unclassified sequences</taxon>
        <taxon>metagenomes</taxon>
        <taxon>ecological metagenomes</taxon>
    </lineage>
</organism>
<dbReference type="EMBL" id="CAEZSZ010000085">
    <property type="protein sequence ID" value="CAB4558150.1"/>
    <property type="molecule type" value="Genomic_DNA"/>
</dbReference>
<evidence type="ECO:0000259" key="12">
    <source>
        <dbReference type="PROSITE" id="PS51900"/>
    </source>
</evidence>
<keyword evidence="5" id="KW-0132">Cell division</keyword>
<comment type="subcellular location">
    <subcellularLocation>
        <location evidence="1">Cytoplasm</location>
    </subcellularLocation>
</comment>
<dbReference type="InterPro" id="IPR050090">
    <property type="entry name" value="Tyrosine_recombinase_XerCD"/>
</dbReference>
<dbReference type="SUPFAM" id="SSF47823">
    <property type="entry name" value="lambda integrase-like, N-terminal domain"/>
    <property type="match status" value="1"/>
</dbReference>
<dbReference type="HAMAP" id="MF_01808">
    <property type="entry name" value="Recomb_XerC_XerD"/>
    <property type="match status" value="1"/>
</dbReference>
<evidence type="ECO:0000313" key="14">
    <source>
        <dbReference type="EMBL" id="CAB4629950.1"/>
    </source>
</evidence>
<comment type="similarity">
    <text evidence="2">Belongs to the 'phage' integrase family. XerD subfamily.</text>
</comment>
<dbReference type="InterPro" id="IPR011932">
    <property type="entry name" value="Recomb_XerD"/>
</dbReference>
<accession>A0A6J6IZF2</accession>
<dbReference type="GO" id="GO:0005737">
    <property type="term" value="C:cytoplasm"/>
    <property type="evidence" value="ECO:0007669"/>
    <property type="project" value="UniProtKB-SubCell"/>
</dbReference>
<keyword evidence="8" id="KW-0238">DNA-binding</keyword>
<evidence type="ECO:0000256" key="3">
    <source>
        <dbReference type="ARBA" id="ARBA00015810"/>
    </source>
</evidence>
<gene>
    <name evidence="13" type="ORF">UFOPK1561_00727</name>
    <name evidence="14" type="ORF">UFOPK2044_00306</name>
</gene>
<dbReference type="InterPro" id="IPR002104">
    <property type="entry name" value="Integrase_catalytic"/>
</dbReference>
<keyword evidence="6" id="KW-0159">Chromosome partition</keyword>
<name>A0A6J6IZF2_9ZZZZ</name>
<dbReference type="PANTHER" id="PTHR30349">
    <property type="entry name" value="PHAGE INTEGRASE-RELATED"/>
    <property type="match status" value="1"/>
</dbReference>
<evidence type="ECO:0000256" key="6">
    <source>
        <dbReference type="ARBA" id="ARBA00022829"/>
    </source>
</evidence>
<dbReference type="InterPro" id="IPR013762">
    <property type="entry name" value="Integrase-like_cat_sf"/>
</dbReference>
<dbReference type="GO" id="GO:0051301">
    <property type="term" value="P:cell division"/>
    <property type="evidence" value="ECO:0007669"/>
    <property type="project" value="UniProtKB-KW"/>
</dbReference>
<dbReference type="GO" id="GO:0006310">
    <property type="term" value="P:DNA recombination"/>
    <property type="evidence" value="ECO:0007669"/>
    <property type="project" value="UniProtKB-KW"/>
</dbReference>
<dbReference type="InterPro" id="IPR010998">
    <property type="entry name" value="Integrase_recombinase_N"/>
</dbReference>
<dbReference type="AlphaFoldDB" id="A0A6J6IZF2"/>
<dbReference type="PROSITE" id="PS51900">
    <property type="entry name" value="CB"/>
    <property type="match status" value="1"/>
</dbReference>
<evidence type="ECO:0000256" key="7">
    <source>
        <dbReference type="ARBA" id="ARBA00022908"/>
    </source>
</evidence>
<dbReference type="InterPro" id="IPR044068">
    <property type="entry name" value="CB"/>
</dbReference>
<dbReference type="PANTHER" id="PTHR30349:SF81">
    <property type="entry name" value="TYROSINE RECOMBINASE XERC"/>
    <property type="match status" value="1"/>
</dbReference>
<sequence>MISHLPDHKVGNLAGLTDSYLRHLSIERGMAKNTISAYRADLDRYQEFLNTKNIENPNQVTELLVREFAEQLGTRYGLVSSSIARVLAGIRGLHRFWLLENITTQDPAAAIKPPKSSRNLPKAITVEQVESLLNSAGPDPQAEDAEASDPVRVRDRAILELLYATGARITELINLDLDDLIDPTLVRLFGKGSKERIVPVGGFAQRALQAYLVRTRPLLVSQGRGTPALFLNQRGGRLSRQSAWQIITDAAQVAKLPGEISPHTLRHSFATHLLEGGADVRVVQELLGHSSVATTQIYTLVTVDRLREIYAGAHPRARR</sequence>
<dbReference type="GO" id="GO:0003677">
    <property type="term" value="F:DNA binding"/>
    <property type="evidence" value="ECO:0007669"/>
    <property type="project" value="UniProtKB-KW"/>
</dbReference>
<dbReference type="HAMAP" id="MF_01807">
    <property type="entry name" value="Recomb_XerD"/>
    <property type="match status" value="1"/>
</dbReference>
<dbReference type="NCBIfam" id="NF001399">
    <property type="entry name" value="PRK00283.1"/>
    <property type="match status" value="1"/>
</dbReference>
<dbReference type="Pfam" id="PF00589">
    <property type="entry name" value="Phage_integrase"/>
    <property type="match status" value="1"/>
</dbReference>
<dbReference type="CDD" id="cd00798">
    <property type="entry name" value="INT_XerDC_C"/>
    <property type="match status" value="1"/>
</dbReference>
<reference evidence="14" key="1">
    <citation type="submission" date="2020-05" db="EMBL/GenBank/DDBJ databases">
        <authorList>
            <person name="Chiriac C."/>
            <person name="Salcher M."/>
            <person name="Ghai R."/>
            <person name="Kavagutti S V."/>
        </authorList>
    </citation>
    <scope>NUCLEOTIDE SEQUENCE</scope>
</reference>
<evidence type="ECO:0000256" key="2">
    <source>
        <dbReference type="ARBA" id="ARBA00010450"/>
    </source>
</evidence>
<keyword evidence="9" id="KW-0233">DNA recombination</keyword>
<keyword evidence="4" id="KW-0963">Cytoplasm</keyword>
<proteinExistence type="inferred from homology"/>
<evidence type="ECO:0000259" key="11">
    <source>
        <dbReference type="PROSITE" id="PS51898"/>
    </source>
</evidence>
<dbReference type="InterPro" id="IPR011010">
    <property type="entry name" value="DNA_brk_join_enz"/>
</dbReference>
<dbReference type="Gene3D" id="1.10.443.10">
    <property type="entry name" value="Intergrase catalytic core"/>
    <property type="match status" value="1"/>
</dbReference>
<dbReference type="GO" id="GO:0007059">
    <property type="term" value="P:chromosome segregation"/>
    <property type="evidence" value="ECO:0007669"/>
    <property type="project" value="UniProtKB-KW"/>
</dbReference>
<evidence type="ECO:0000256" key="5">
    <source>
        <dbReference type="ARBA" id="ARBA00022618"/>
    </source>
</evidence>
<dbReference type="EMBL" id="CAEZVO010000026">
    <property type="protein sequence ID" value="CAB4629950.1"/>
    <property type="molecule type" value="Genomic_DNA"/>
</dbReference>
<keyword evidence="10" id="KW-0131">Cell cycle</keyword>
<dbReference type="PROSITE" id="PS51898">
    <property type="entry name" value="TYR_RECOMBINASE"/>
    <property type="match status" value="1"/>
</dbReference>
<evidence type="ECO:0000256" key="10">
    <source>
        <dbReference type="ARBA" id="ARBA00023306"/>
    </source>
</evidence>
<feature type="domain" description="Core-binding (CB)" evidence="12">
    <location>
        <begin position="11"/>
        <end position="98"/>
    </location>
</feature>
<evidence type="ECO:0000256" key="4">
    <source>
        <dbReference type="ARBA" id="ARBA00022490"/>
    </source>
</evidence>
<keyword evidence="7" id="KW-0229">DNA integration</keyword>
<protein>
    <recommendedName>
        <fullName evidence="3">Tyrosine recombinase XerD</fullName>
    </recommendedName>
</protein>
<dbReference type="Pfam" id="PF02899">
    <property type="entry name" value="Phage_int_SAM_1"/>
    <property type="match status" value="1"/>
</dbReference>
<evidence type="ECO:0000256" key="8">
    <source>
        <dbReference type="ARBA" id="ARBA00023125"/>
    </source>
</evidence>
<dbReference type="NCBIfam" id="TIGR02225">
    <property type="entry name" value="recomb_XerD"/>
    <property type="match status" value="1"/>
</dbReference>
<dbReference type="GO" id="GO:0009009">
    <property type="term" value="F:site-specific recombinase activity"/>
    <property type="evidence" value="ECO:0007669"/>
    <property type="project" value="InterPro"/>
</dbReference>
<evidence type="ECO:0000256" key="1">
    <source>
        <dbReference type="ARBA" id="ARBA00004496"/>
    </source>
</evidence>
<dbReference type="SUPFAM" id="SSF56349">
    <property type="entry name" value="DNA breaking-rejoining enzymes"/>
    <property type="match status" value="1"/>
</dbReference>
<dbReference type="InterPro" id="IPR004107">
    <property type="entry name" value="Integrase_SAM-like_N"/>
</dbReference>
<dbReference type="InterPro" id="IPR023009">
    <property type="entry name" value="Tyrosine_recombinase_XerC/XerD"/>
</dbReference>
<feature type="domain" description="Tyr recombinase" evidence="11">
    <location>
        <begin position="119"/>
        <end position="311"/>
    </location>
</feature>